<evidence type="ECO:0000256" key="9">
    <source>
        <dbReference type="HAMAP-Rule" id="MF_00336"/>
    </source>
</evidence>
<keyword evidence="5 9" id="KW-0093">Biotin biosynthesis</keyword>
<dbReference type="HAMAP" id="MF_00336">
    <property type="entry name" value="BioD"/>
    <property type="match status" value="1"/>
</dbReference>
<dbReference type="Gene3D" id="3.40.50.300">
    <property type="entry name" value="P-loop containing nucleotide triphosphate hydrolases"/>
    <property type="match status" value="1"/>
</dbReference>
<dbReference type="CDD" id="cd03109">
    <property type="entry name" value="DTBS"/>
    <property type="match status" value="1"/>
</dbReference>
<evidence type="ECO:0000256" key="8">
    <source>
        <dbReference type="ARBA" id="ARBA00047386"/>
    </source>
</evidence>
<comment type="caution">
    <text evidence="10">The sequence shown here is derived from an EMBL/GenBank/DDBJ whole genome shotgun (WGS) entry which is preliminary data.</text>
</comment>
<evidence type="ECO:0000313" key="10">
    <source>
        <dbReference type="EMBL" id="KYZ75847.1"/>
    </source>
</evidence>
<dbReference type="UniPathway" id="UPA00078">
    <property type="reaction ID" value="UER00161"/>
</dbReference>
<dbReference type="Pfam" id="PF13500">
    <property type="entry name" value="AAA_26"/>
    <property type="match status" value="1"/>
</dbReference>
<comment type="subcellular location">
    <subcellularLocation>
        <location evidence="9">Cytoplasm</location>
    </subcellularLocation>
</comment>
<dbReference type="PANTHER" id="PTHR43210">
    <property type="entry name" value="DETHIOBIOTIN SYNTHETASE"/>
    <property type="match status" value="1"/>
</dbReference>
<keyword evidence="7 9" id="KW-0460">Magnesium</keyword>
<accession>A0A154BPC9</accession>
<feature type="binding site" evidence="9">
    <location>
        <begin position="13"/>
        <end position="18"/>
    </location>
    <ligand>
        <name>ATP</name>
        <dbReference type="ChEBI" id="CHEBI:30616"/>
    </ligand>
</feature>
<feature type="active site" evidence="9">
    <location>
        <position position="38"/>
    </location>
</feature>
<evidence type="ECO:0000256" key="6">
    <source>
        <dbReference type="ARBA" id="ARBA00022840"/>
    </source>
</evidence>
<dbReference type="PANTHER" id="PTHR43210:SF2">
    <property type="entry name" value="ATP-DEPENDENT DETHIOBIOTIN SYNTHETASE BIOD 2"/>
    <property type="match status" value="1"/>
</dbReference>
<keyword evidence="4 9" id="KW-0547">Nucleotide-binding</keyword>
<feature type="binding site" evidence="9">
    <location>
        <position position="55"/>
    </location>
    <ligand>
        <name>ATP</name>
        <dbReference type="ChEBI" id="CHEBI:30616"/>
    </ligand>
</feature>
<evidence type="ECO:0000256" key="4">
    <source>
        <dbReference type="ARBA" id="ARBA00022741"/>
    </source>
</evidence>
<dbReference type="EC" id="6.3.3.3" evidence="9"/>
<evidence type="ECO:0000256" key="5">
    <source>
        <dbReference type="ARBA" id="ARBA00022756"/>
    </source>
</evidence>
<dbReference type="GO" id="GO:0005524">
    <property type="term" value="F:ATP binding"/>
    <property type="evidence" value="ECO:0007669"/>
    <property type="project" value="UniProtKB-UniRule"/>
</dbReference>
<keyword evidence="11" id="KW-1185">Reference proteome</keyword>
<comment type="similarity">
    <text evidence="9">Belongs to the dethiobiotin synthetase family.</text>
</comment>
<feature type="binding site" evidence="9">
    <location>
        <begin position="179"/>
        <end position="180"/>
    </location>
    <ligand>
        <name>ATP</name>
        <dbReference type="ChEBI" id="CHEBI:30616"/>
    </ligand>
</feature>
<comment type="caution">
    <text evidence="9">Lacks conserved residue(s) required for the propagation of feature annotation.</text>
</comment>
<feature type="binding site" evidence="9">
    <location>
        <position position="17"/>
    </location>
    <ligand>
        <name>Mg(2+)</name>
        <dbReference type="ChEBI" id="CHEBI:18420"/>
    </ligand>
</feature>
<protein>
    <recommendedName>
        <fullName evidence="9">ATP-dependent dethiobiotin synthetase BioD</fullName>
        <ecNumber evidence="9">6.3.3.3</ecNumber>
    </recommendedName>
    <alternativeName>
        <fullName evidence="9">DTB synthetase</fullName>
        <shortName evidence="9">DTBS</shortName>
    </alternativeName>
    <alternativeName>
        <fullName evidence="9">Dethiobiotin synthase</fullName>
    </alternativeName>
</protein>
<feature type="binding site" evidence="9">
    <location>
        <position position="42"/>
    </location>
    <ligand>
        <name>substrate</name>
    </ligand>
</feature>
<dbReference type="GO" id="GO:0009102">
    <property type="term" value="P:biotin biosynthetic process"/>
    <property type="evidence" value="ECO:0007669"/>
    <property type="project" value="UniProtKB-UniRule"/>
</dbReference>
<dbReference type="GO" id="GO:0000287">
    <property type="term" value="F:magnesium ion binding"/>
    <property type="evidence" value="ECO:0007669"/>
    <property type="project" value="UniProtKB-UniRule"/>
</dbReference>
<dbReference type="NCBIfam" id="TIGR00347">
    <property type="entry name" value="bioD"/>
    <property type="match status" value="1"/>
</dbReference>
<comment type="subunit">
    <text evidence="9">Homodimer.</text>
</comment>
<comment type="catalytic activity">
    <reaction evidence="8">
        <text>(7R,8S)-8-amino-7-(carboxyamino)nonanoate + ATP = (4R,5S)-dethiobiotin + ADP + phosphate + H(+)</text>
        <dbReference type="Rhea" id="RHEA:63684"/>
        <dbReference type="ChEBI" id="CHEBI:15378"/>
        <dbReference type="ChEBI" id="CHEBI:30616"/>
        <dbReference type="ChEBI" id="CHEBI:43474"/>
        <dbReference type="ChEBI" id="CHEBI:149470"/>
        <dbReference type="ChEBI" id="CHEBI:149473"/>
        <dbReference type="ChEBI" id="CHEBI:456216"/>
    </reaction>
</comment>
<dbReference type="STRING" id="1794912.AXX12_11665"/>
<evidence type="ECO:0000313" key="11">
    <source>
        <dbReference type="Proteomes" id="UP000076268"/>
    </source>
</evidence>
<dbReference type="Proteomes" id="UP000076268">
    <property type="component" value="Unassembled WGS sequence"/>
</dbReference>
<evidence type="ECO:0000256" key="7">
    <source>
        <dbReference type="ARBA" id="ARBA00022842"/>
    </source>
</evidence>
<comment type="function">
    <text evidence="9">Catalyzes a mechanistically unusual reaction, the ATP-dependent insertion of CO2 between the N7 and N8 nitrogen atoms of 7,8-diaminopelargonic acid (DAPA, also called 7,8-diammoniononanoate) to form a ureido ring.</text>
</comment>
<dbReference type="RefSeq" id="WP_066243731.1">
    <property type="nucleotide sequence ID" value="NZ_LSGP01000020.1"/>
</dbReference>
<dbReference type="OrthoDB" id="9802097at2"/>
<dbReference type="GO" id="GO:0005829">
    <property type="term" value="C:cytosol"/>
    <property type="evidence" value="ECO:0007669"/>
    <property type="project" value="TreeGrafter"/>
</dbReference>
<gene>
    <name evidence="9" type="primary">bioD</name>
    <name evidence="10" type="ORF">AXX12_11665</name>
</gene>
<evidence type="ECO:0000256" key="2">
    <source>
        <dbReference type="ARBA" id="ARBA00022598"/>
    </source>
</evidence>
<dbReference type="InterPro" id="IPR027417">
    <property type="entry name" value="P-loop_NTPase"/>
</dbReference>
<sequence>MSKGIYITATGTDIGKTYVTGLLVKLLRNSGINAGYYKPALSGAAVVDGEVIPGDCKFVADTAGLTDQPHTLASYIYKTAVSPHLAAQMENRPIEPVVIVADFAKAKQHFDYITVEGCGGIVCPLRLDEQTLLQTDIIKLLNLDVLIVASAELGTINSVVLTIDYARNQGIVVKGIILNKYDDSKFLHRDNKQVIERLTQLPVVACVGTNATDLAMDAKILCEYYKEV</sequence>
<dbReference type="PIRSF" id="PIRSF006755">
    <property type="entry name" value="DTB_synth"/>
    <property type="match status" value="1"/>
</dbReference>
<feature type="binding site" evidence="9">
    <location>
        <position position="116"/>
    </location>
    <ligand>
        <name>Mg(2+)</name>
        <dbReference type="ChEBI" id="CHEBI:18420"/>
    </ligand>
</feature>
<dbReference type="AlphaFoldDB" id="A0A154BPC9"/>
<keyword evidence="2 9" id="KW-0436">Ligase</keyword>
<keyword evidence="3 9" id="KW-0479">Metal-binding</keyword>
<evidence type="ECO:0000256" key="1">
    <source>
        <dbReference type="ARBA" id="ARBA00022490"/>
    </source>
</evidence>
<name>A0A154BPC9_ANASB</name>
<comment type="cofactor">
    <cofactor evidence="9">
        <name>Mg(2+)</name>
        <dbReference type="ChEBI" id="CHEBI:18420"/>
    </cofactor>
</comment>
<keyword evidence="1 9" id="KW-0963">Cytoplasm</keyword>
<comment type="catalytic activity">
    <reaction evidence="9">
        <text>(7R,8S)-7,8-diammoniononanoate + CO2 + ATP = (4R,5S)-dethiobiotin + ADP + phosphate + 3 H(+)</text>
        <dbReference type="Rhea" id="RHEA:15805"/>
        <dbReference type="ChEBI" id="CHEBI:15378"/>
        <dbReference type="ChEBI" id="CHEBI:16526"/>
        <dbReference type="ChEBI" id="CHEBI:30616"/>
        <dbReference type="ChEBI" id="CHEBI:43474"/>
        <dbReference type="ChEBI" id="CHEBI:149469"/>
        <dbReference type="ChEBI" id="CHEBI:149473"/>
        <dbReference type="ChEBI" id="CHEBI:456216"/>
        <dbReference type="EC" id="6.3.3.3"/>
    </reaction>
</comment>
<evidence type="ECO:0000256" key="3">
    <source>
        <dbReference type="ARBA" id="ARBA00022723"/>
    </source>
</evidence>
<dbReference type="GO" id="GO:0004141">
    <property type="term" value="F:dethiobiotin synthase activity"/>
    <property type="evidence" value="ECO:0007669"/>
    <property type="project" value="UniProtKB-UniRule"/>
</dbReference>
<reference evidence="10 11" key="1">
    <citation type="submission" date="2016-02" db="EMBL/GenBank/DDBJ databases">
        <title>Anaerosporomusa subterraneum gen. nov., sp. nov., a spore-forming obligate anaerobe isolated from saprolite.</title>
        <authorList>
            <person name="Choi J.K."/>
            <person name="Shah M."/>
            <person name="Yee N."/>
        </authorList>
    </citation>
    <scope>NUCLEOTIDE SEQUENCE [LARGE SCALE GENOMIC DNA]</scope>
    <source>
        <strain evidence="10 11">RU4</strain>
    </source>
</reference>
<comment type="pathway">
    <text evidence="9">Cofactor biosynthesis; biotin biosynthesis; biotin from 7,8-diaminononanoate: step 1/2.</text>
</comment>
<dbReference type="EMBL" id="LSGP01000020">
    <property type="protein sequence ID" value="KYZ75847.1"/>
    <property type="molecule type" value="Genomic_DNA"/>
</dbReference>
<organism evidence="10 11">
    <name type="scientific">Anaerosporomusa subterranea</name>
    <dbReference type="NCBI Taxonomy" id="1794912"/>
    <lineage>
        <taxon>Bacteria</taxon>
        <taxon>Bacillati</taxon>
        <taxon>Bacillota</taxon>
        <taxon>Negativicutes</taxon>
        <taxon>Acetonemataceae</taxon>
        <taxon>Anaerosporomusa</taxon>
    </lineage>
</organism>
<dbReference type="InterPro" id="IPR004472">
    <property type="entry name" value="DTB_synth_BioD"/>
</dbReference>
<feature type="binding site" evidence="9">
    <location>
        <begin position="116"/>
        <end position="119"/>
    </location>
    <ligand>
        <name>ATP</name>
        <dbReference type="ChEBI" id="CHEBI:30616"/>
    </ligand>
</feature>
<keyword evidence="6 9" id="KW-0067">ATP-binding</keyword>
<dbReference type="SUPFAM" id="SSF52540">
    <property type="entry name" value="P-loop containing nucleoside triphosphate hydrolases"/>
    <property type="match status" value="1"/>
</dbReference>
<feature type="binding site" evidence="9">
    <location>
        <position position="55"/>
    </location>
    <ligand>
        <name>Mg(2+)</name>
        <dbReference type="ChEBI" id="CHEBI:18420"/>
    </ligand>
</feature>
<proteinExistence type="inferred from homology"/>